<gene>
    <name evidence="1" type="ORF">HYY20_11125</name>
</gene>
<evidence type="ECO:0000313" key="2">
    <source>
        <dbReference type="Proteomes" id="UP000769766"/>
    </source>
</evidence>
<feature type="non-terminal residue" evidence="1">
    <location>
        <position position="49"/>
    </location>
</feature>
<sequence>MGDFYQTGMITTLHRLVRRPLEQLEAELERFAPSRPLALILPCLYSELQ</sequence>
<reference evidence="1" key="1">
    <citation type="submission" date="2020-07" db="EMBL/GenBank/DDBJ databases">
        <title>Huge and variable diversity of episymbiotic CPR bacteria and DPANN archaea in groundwater ecosystems.</title>
        <authorList>
            <person name="He C.Y."/>
            <person name="Keren R."/>
            <person name="Whittaker M."/>
            <person name="Farag I.F."/>
            <person name="Doudna J."/>
            <person name="Cate J.H.D."/>
            <person name="Banfield J.F."/>
        </authorList>
    </citation>
    <scope>NUCLEOTIDE SEQUENCE</scope>
    <source>
        <strain evidence="1">NC_groundwater_672_Ag_B-0.1um_62_36</strain>
    </source>
</reference>
<keyword evidence="1" id="KW-0808">Transferase</keyword>
<evidence type="ECO:0000313" key="1">
    <source>
        <dbReference type="EMBL" id="MBI2877423.1"/>
    </source>
</evidence>
<dbReference type="GO" id="GO:0016740">
    <property type="term" value="F:transferase activity"/>
    <property type="evidence" value="ECO:0007669"/>
    <property type="project" value="UniProtKB-KW"/>
</dbReference>
<organism evidence="1 2">
    <name type="scientific">Tectimicrobiota bacterium</name>
    <dbReference type="NCBI Taxonomy" id="2528274"/>
    <lineage>
        <taxon>Bacteria</taxon>
        <taxon>Pseudomonadati</taxon>
        <taxon>Nitrospinota/Tectimicrobiota group</taxon>
        <taxon>Candidatus Tectimicrobiota</taxon>
    </lineage>
</organism>
<name>A0A932FXC2_UNCTE</name>
<protein>
    <submittedName>
        <fullName evidence="1">Glycosyl transferase</fullName>
    </submittedName>
</protein>
<dbReference type="EMBL" id="JACPRF010000339">
    <property type="protein sequence ID" value="MBI2877423.1"/>
    <property type="molecule type" value="Genomic_DNA"/>
</dbReference>
<proteinExistence type="predicted"/>
<dbReference type="Proteomes" id="UP000769766">
    <property type="component" value="Unassembled WGS sequence"/>
</dbReference>
<accession>A0A932FXC2</accession>
<comment type="caution">
    <text evidence="1">The sequence shown here is derived from an EMBL/GenBank/DDBJ whole genome shotgun (WGS) entry which is preliminary data.</text>
</comment>
<dbReference type="AlphaFoldDB" id="A0A932FXC2"/>